<dbReference type="PRINTS" id="PR00448">
    <property type="entry name" value="NSFATTACHMNT"/>
</dbReference>
<dbReference type="PANTHER" id="PTHR13768:SF8">
    <property type="entry name" value="ALPHA-SOLUBLE NSF ATTACHMENT PROTEIN"/>
    <property type="match status" value="1"/>
</dbReference>
<dbReference type="Proteomes" id="UP001153076">
    <property type="component" value="Unassembled WGS sequence"/>
</dbReference>
<evidence type="ECO:0000256" key="2">
    <source>
        <dbReference type="ARBA" id="ARBA00010050"/>
    </source>
</evidence>
<dbReference type="GO" id="GO:0019905">
    <property type="term" value="F:syntaxin binding"/>
    <property type="evidence" value="ECO:0007669"/>
    <property type="project" value="TreeGrafter"/>
</dbReference>
<evidence type="ECO:0008006" key="11">
    <source>
        <dbReference type="Google" id="ProtNLM"/>
    </source>
</evidence>
<name>A0A9Q1K971_9CARY</name>
<keyword evidence="8" id="KW-0175">Coiled coil</keyword>
<dbReference type="GO" id="GO:0005483">
    <property type="term" value="F:soluble NSF attachment protein activity"/>
    <property type="evidence" value="ECO:0007669"/>
    <property type="project" value="TreeGrafter"/>
</dbReference>
<evidence type="ECO:0000256" key="1">
    <source>
        <dbReference type="ARBA" id="ARBA00004170"/>
    </source>
</evidence>
<evidence type="ECO:0000256" key="5">
    <source>
        <dbReference type="ARBA" id="ARBA00022927"/>
    </source>
</evidence>
<evidence type="ECO:0000256" key="4">
    <source>
        <dbReference type="ARBA" id="ARBA00022892"/>
    </source>
</evidence>
<dbReference type="OrthoDB" id="9984275at2759"/>
<keyword evidence="6 7" id="KW-0472">Membrane</keyword>
<evidence type="ECO:0000313" key="9">
    <source>
        <dbReference type="EMBL" id="KAJ8438647.1"/>
    </source>
</evidence>
<comment type="similarity">
    <text evidence="2 7">Belongs to the SNAP family.</text>
</comment>
<evidence type="ECO:0000256" key="6">
    <source>
        <dbReference type="ARBA" id="ARBA00023136"/>
    </source>
</evidence>
<evidence type="ECO:0000256" key="7">
    <source>
        <dbReference type="RuleBase" id="RU367013"/>
    </source>
</evidence>
<dbReference type="GO" id="GO:0035494">
    <property type="term" value="P:SNARE complex disassembly"/>
    <property type="evidence" value="ECO:0007669"/>
    <property type="project" value="TreeGrafter"/>
</dbReference>
<organism evidence="9 10">
    <name type="scientific">Carnegiea gigantea</name>
    <dbReference type="NCBI Taxonomy" id="171969"/>
    <lineage>
        <taxon>Eukaryota</taxon>
        <taxon>Viridiplantae</taxon>
        <taxon>Streptophyta</taxon>
        <taxon>Embryophyta</taxon>
        <taxon>Tracheophyta</taxon>
        <taxon>Spermatophyta</taxon>
        <taxon>Magnoliopsida</taxon>
        <taxon>eudicotyledons</taxon>
        <taxon>Gunneridae</taxon>
        <taxon>Pentapetalae</taxon>
        <taxon>Caryophyllales</taxon>
        <taxon>Cactineae</taxon>
        <taxon>Cactaceae</taxon>
        <taxon>Cactoideae</taxon>
        <taxon>Echinocereeae</taxon>
        <taxon>Carnegiea</taxon>
    </lineage>
</organism>
<proteinExistence type="inferred from homology"/>
<evidence type="ECO:0000256" key="8">
    <source>
        <dbReference type="SAM" id="Coils"/>
    </source>
</evidence>
<dbReference type="GO" id="GO:0005774">
    <property type="term" value="C:vacuolar membrane"/>
    <property type="evidence" value="ECO:0007669"/>
    <property type="project" value="TreeGrafter"/>
</dbReference>
<comment type="function">
    <text evidence="7">Required for vesicular transport between the endoplasmic reticulum and the Golgi apparatus.</text>
</comment>
<evidence type="ECO:0000256" key="3">
    <source>
        <dbReference type="ARBA" id="ARBA00022448"/>
    </source>
</evidence>
<keyword evidence="5 7" id="KW-0653">Protein transport</keyword>
<reference evidence="9" key="1">
    <citation type="submission" date="2022-04" db="EMBL/GenBank/DDBJ databases">
        <title>Carnegiea gigantea Genome sequencing and assembly v2.</title>
        <authorList>
            <person name="Copetti D."/>
            <person name="Sanderson M.J."/>
            <person name="Burquez A."/>
            <person name="Wojciechowski M.F."/>
        </authorList>
    </citation>
    <scope>NUCLEOTIDE SEQUENCE</scope>
    <source>
        <strain evidence="9">SGP5-SGP5p</strain>
        <tissue evidence="9">Aerial part</tissue>
    </source>
</reference>
<dbReference type="InterPro" id="IPR019734">
    <property type="entry name" value="TPR_rpt"/>
</dbReference>
<keyword evidence="4 7" id="KW-0931">ER-Golgi transport</keyword>
<dbReference type="FunFam" id="1.25.40.10:FF:000049">
    <property type="entry name" value="Alpha-soluble NSF attachment protein-like"/>
    <property type="match status" value="1"/>
</dbReference>
<dbReference type="AlphaFoldDB" id="A0A9Q1K971"/>
<protein>
    <recommendedName>
        <fullName evidence="11">Alpha-soluble NSF attachment protein</fullName>
    </recommendedName>
</protein>
<dbReference type="CDD" id="cd15832">
    <property type="entry name" value="SNAP"/>
    <property type="match status" value="1"/>
</dbReference>
<comment type="caution">
    <text evidence="9">The sequence shown here is derived from an EMBL/GenBank/DDBJ whole genome shotgun (WGS) entry which is preliminary data.</text>
</comment>
<dbReference type="SMART" id="SM00028">
    <property type="entry name" value="TPR"/>
    <property type="match status" value="2"/>
</dbReference>
<sequence>MADCAAKVEEFEKKADKMMSECGHLGYADVAELYNKAASSFKFFNSWDQAGSCYIKLAECHLKMDSKLEAASAYVDAAICYKKTSPIQAISCLEEAVNLFSGIGKSGMAARYCKEVGDLYERLHNFEEAIAHFKRAAVFFQDEDAAASAIQCKQKIAQISALLKQYQNAIEIFEEVAHEAVNNSSMRYGVRHHVLNAGICHLCNNGDLGAVTNALERYQDLDPTFLRTSEYNLLTELVAAYDEQDLDKFTEVLIDYDSLSPLDSWKTVLLLRVKEALKAKELHENVV</sequence>
<gene>
    <name evidence="9" type="ORF">Cgig2_016393</name>
</gene>
<dbReference type="SUPFAM" id="SSF48452">
    <property type="entry name" value="TPR-like"/>
    <property type="match status" value="1"/>
</dbReference>
<accession>A0A9Q1K971</accession>
<dbReference type="PANTHER" id="PTHR13768">
    <property type="entry name" value="SOLUBLE NSF ATTACHMENT PROTEIN SNAP"/>
    <property type="match status" value="1"/>
</dbReference>
<dbReference type="Pfam" id="PF14938">
    <property type="entry name" value="SNAP"/>
    <property type="match status" value="1"/>
</dbReference>
<keyword evidence="3 7" id="KW-0813">Transport</keyword>
<feature type="coiled-coil region" evidence="8">
    <location>
        <begin position="156"/>
        <end position="183"/>
    </location>
</feature>
<dbReference type="InterPro" id="IPR000744">
    <property type="entry name" value="NSF_attach"/>
</dbReference>
<dbReference type="EMBL" id="JAKOGI010000246">
    <property type="protein sequence ID" value="KAJ8438647.1"/>
    <property type="molecule type" value="Genomic_DNA"/>
</dbReference>
<keyword evidence="10" id="KW-1185">Reference proteome</keyword>
<dbReference type="GO" id="GO:0031201">
    <property type="term" value="C:SNARE complex"/>
    <property type="evidence" value="ECO:0007669"/>
    <property type="project" value="TreeGrafter"/>
</dbReference>
<dbReference type="GO" id="GO:0006886">
    <property type="term" value="P:intracellular protein transport"/>
    <property type="evidence" value="ECO:0007669"/>
    <property type="project" value="UniProtKB-UniRule"/>
</dbReference>
<dbReference type="InterPro" id="IPR011990">
    <property type="entry name" value="TPR-like_helical_dom_sf"/>
</dbReference>
<comment type="subcellular location">
    <subcellularLocation>
        <location evidence="1 7">Membrane</location>
        <topology evidence="1 7">Peripheral membrane protein</topology>
    </subcellularLocation>
</comment>
<evidence type="ECO:0000313" key="10">
    <source>
        <dbReference type="Proteomes" id="UP001153076"/>
    </source>
</evidence>
<dbReference type="Gene3D" id="1.25.40.10">
    <property type="entry name" value="Tetratricopeptide repeat domain"/>
    <property type="match status" value="1"/>
</dbReference>